<dbReference type="SUPFAM" id="SSF46785">
    <property type="entry name" value="Winged helix' DNA-binding domain"/>
    <property type="match status" value="1"/>
</dbReference>
<dbReference type="InterPro" id="IPR008920">
    <property type="entry name" value="TF_FadR/GntR_C"/>
</dbReference>
<feature type="domain" description="HTH gntR-type" evidence="4">
    <location>
        <begin position="14"/>
        <end position="81"/>
    </location>
</feature>
<evidence type="ECO:0000259" key="4">
    <source>
        <dbReference type="PROSITE" id="PS50949"/>
    </source>
</evidence>
<name>A0P3C9_ROSAI</name>
<dbReference type="RefSeq" id="WP_006940035.1">
    <property type="nucleotide sequence ID" value="NZ_AAUW01000030.1"/>
</dbReference>
<keyword evidence="1" id="KW-0805">Transcription regulation</keyword>
<dbReference type="PANTHER" id="PTHR43537">
    <property type="entry name" value="TRANSCRIPTIONAL REGULATOR, GNTR FAMILY"/>
    <property type="match status" value="1"/>
</dbReference>
<dbReference type="Proteomes" id="UP000004848">
    <property type="component" value="Unassembled WGS sequence"/>
</dbReference>
<dbReference type="SUPFAM" id="SSF48008">
    <property type="entry name" value="GntR ligand-binding domain-like"/>
    <property type="match status" value="1"/>
</dbReference>
<dbReference type="Gene3D" id="1.20.120.530">
    <property type="entry name" value="GntR ligand-binding domain-like"/>
    <property type="match status" value="1"/>
</dbReference>
<keyword evidence="2" id="KW-0238">DNA-binding</keyword>
<organism evidence="5 6">
    <name type="scientific">Roseibium aggregatum (strain ATCC 25650 / DSM 13394 / JCM 20685 / NBRC 16684 / NCIMB 2208 / IAM 12614 / B1)</name>
    <name type="common">Stappia aggregata</name>
    <dbReference type="NCBI Taxonomy" id="384765"/>
    <lineage>
        <taxon>Bacteria</taxon>
        <taxon>Pseudomonadati</taxon>
        <taxon>Pseudomonadota</taxon>
        <taxon>Alphaproteobacteria</taxon>
        <taxon>Hyphomicrobiales</taxon>
        <taxon>Stappiaceae</taxon>
        <taxon>Roseibium</taxon>
    </lineage>
</organism>
<dbReference type="GeneID" id="68849853"/>
<dbReference type="Gene3D" id="1.10.10.10">
    <property type="entry name" value="Winged helix-like DNA-binding domain superfamily/Winged helix DNA-binding domain"/>
    <property type="match status" value="1"/>
</dbReference>
<evidence type="ECO:0000313" key="5">
    <source>
        <dbReference type="EMBL" id="EAV40482.1"/>
    </source>
</evidence>
<dbReference type="SMART" id="SM00345">
    <property type="entry name" value="HTH_GNTR"/>
    <property type="match status" value="1"/>
</dbReference>
<evidence type="ECO:0000256" key="3">
    <source>
        <dbReference type="ARBA" id="ARBA00023163"/>
    </source>
</evidence>
<dbReference type="InterPro" id="IPR000524">
    <property type="entry name" value="Tscrpt_reg_HTH_GntR"/>
</dbReference>
<dbReference type="PROSITE" id="PS50949">
    <property type="entry name" value="HTH_GNTR"/>
    <property type="match status" value="1"/>
</dbReference>
<evidence type="ECO:0000256" key="1">
    <source>
        <dbReference type="ARBA" id="ARBA00023015"/>
    </source>
</evidence>
<evidence type="ECO:0000313" key="6">
    <source>
        <dbReference type="Proteomes" id="UP000004848"/>
    </source>
</evidence>
<comment type="caution">
    <text evidence="5">The sequence shown here is derived from an EMBL/GenBank/DDBJ whole genome shotgun (WGS) entry which is preliminary data.</text>
</comment>
<dbReference type="OrthoDB" id="7620579at2"/>
<dbReference type="GO" id="GO:0003677">
    <property type="term" value="F:DNA binding"/>
    <property type="evidence" value="ECO:0007669"/>
    <property type="project" value="UniProtKB-KW"/>
</dbReference>
<gene>
    <name evidence="5" type="ORF">SIAM614_05421</name>
</gene>
<accession>A0P3C9</accession>
<dbReference type="Pfam" id="PF07729">
    <property type="entry name" value="FCD"/>
    <property type="match status" value="1"/>
</dbReference>
<reference evidence="5 6" key="1">
    <citation type="submission" date="2006-05" db="EMBL/GenBank/DDBJ databases">
        <authorList>
            <person name="King G."/>
            <person name="Ferriera S."/>
            <person name="Johnson J."/>
            <person name="Kravitz S."/>
            <person name="Beeson K."/>
            <person name="Sutton G."/>
            <person name="Rogers Y.-H."/>
            <person name="Friedman R."/>
            <person name="Frazier M."/>
            <person name="Venter J.C."/>
        </authorList>
    </citation>
    <scope>NUCLEOTIDE SEQUENCE [LARGE SCALE GENOMIC DNA]</scope>
    <source>
        <strain evidence="6">ATCC 25650 / DSM 13394 / JCM 20685 / NBRC 16684 / NCIMB 2208 / IAM 12614 / B1</strain>
    </source>
</reference>
<dbReference type="GO" id="GO:0003700">
    <property type="term" value="F:DNA-binding transcription factor activity"/>
    <property type="evidence" value="ECO:0007669"/>
    <property type="project" value="InterPro"/>
</dbReference>
<dbReference type="EMBL" id="AAUW01000030">
    <property type="protein sequence ID" value="EAV40482.1"/>
    <property type="molecule type" value="Genomic_DNA"/>
</dbReference>
<dbReference type="eggNOG" id="COG1802">
    <property type="taxonomic scope" value="Bacteria"/>
</dbReference>
<dbReference type="AlphaFoldDB" id="A0P3C9"/>
<dbReference type="PRINTS" id="PR00035">
    <property type="entry name" value="HTHGNTR"/>
</dbReference>
<sequence>MNRPIATVTSLRRKSLHEELAESLRELIVSGELKPGEKVPEKDLCEMFSVSRTPLREALKVMAADGLVYLEPNRGAWVTPITVEDIEEVFPVMGALEALSGELACQNITDAEIAHVRSLHEKMVREYEAGNLADYFHINQEIHEAILAAARNKTLSTQYMSLATRVRRARYVANMTAERWKQATEEHELILNCLEARDGARLAEILKDHLKNKLETVKDWLISQEEGQV</sequence>
<protein>
    <submittedName>
        <fullName evidence="5">Transcriptional regulator, GntR family protein</fullName>
    </submittedName>
</protein>
<proteinExistence type="predicted"/>
<dbReference type="CDD" id="cd07377">
    <property type="entry name" value="WHTH_GntR"/>
    <property type="match status" value="1"/>
</dbReference>
<keyword evidence="3" id="KW-0804">Transcription</keyword>
<dbReference type="Pfam" id="PF00392">
    <property type="entry name" value="GntR"/>
    <property type="match status" value="1"/>
</dbReference>
<dbReference type="PANTHER" id="PTHR43537:SF50">
    <property type="entry name" value="TRANSCRIPTIONAL REGULATORY PROTEIN"/>
    <property type="match status" value="1"/>
</dbReference>
<evidence type="ECO:0000256" key="2">
    <source>
        <dbReference type="ARBA" id="ARBA00023125"/>
    </source>
</evidence>
<dbReference type="SMART" id="SM00895">
    <property type="entry name" value="FCD"/>
    <property type="match status" value="1"/>
</dbReference>
<dbReference type="InterPro" id="IPR036388">
    <property type="entry name" value="WH-like_DNA-bd_sf"/>
</dbReference>
<dbReference type="InterPro" id="IPR036390">
    <property type="entry name" value="WH_DNA-bd_sf"/>
</dbReference>
<dbReference type="InterPro" id="IPR011711">
    <property type="entry name" value="GntR_C"/>
</dbReference>